<organism evidence="2">
    <name type="scientific">marine sediment metagenome</name>
    <dbReference type="NCBI Taxonomy" id="412755"/>
    <lineage>
        <taxon>unclassified sequences</taxon>
        <taxon>metagenomes</taxon>
        <taxon>ecological metagenomes</taxon>
    </lineage>
</organism>
<dbReference type="Pfam" id="PF19512">
    <property type="entry name" value="DUF6046"/>
    <property type="match status" value="1"/>
</dbReference>
<name>A0A0F9QI37_9ZZZZ</name>
<feature type="domain" description="DUF6046" evidence="1">
    <location>
        <begin position="93"/>
        <end position="217"/>
    </location>
</feature>
<accession>A0A0F9QI37</accession>
<proteinExistence type="predicted"/>
<comment type="caution">
    <text evidence="2">The sequence shown here is derived from an EMBL/GenBank/DDBJ whole genome shotgun (WGS) entry which is preliminary data.</text>
</comment>
<dbReference type="AlphaFoldDB" id="A0A0F9QI37"/>
<evidence type="ECO:0000259" key="1">
    <source>
        <dbReference type="Pfam" id="PF19512"/>
    </source>
</evidence>
<reference evidence="2" key="1">
    <citation type="journal article" date="2015" name="Nature">
        <title>Complex archaea that bridge the gap between prokaryotes and eukaryotes.</title>
        <authorList>
            <person name="Spang A."/>
            <person name="Saw J.H."/>
            <person name="Jorgensen S.L."/>
            <person name="Zaremba-Niedzwiedzka K."/>
            <person name="Martijn J."/>
            <person name="Lind A.E."/>
            <person name="van Eijk R."/>
            <person name="Schleper C."/>
            <person name="Guy L."/>
            <person name="Ettema T.J."/>
        </authorList>
    </citation>
    <scope>NUCLEOTIDE SEQUENCE</scope>
</reference>
<evidence type="ECO:0000313" key="2">
    <source>
        <dbReference type="EMBL" id="KKN36712.1"/>
    </source>
</evidence>
<dbReference type="InterPro" id="IPR046109">
    <property type="entry name" value="DUF6046"/>
</dbReference>
<sequence>MAEFFFGIASGLRATSPEILLKGIGIQALKAKLFRIEKIEAEEEDATSYLGTPIFDPIIIKGGSFFELDDINKENPIPYPDADGAEGNGLIIPAVIIEVSQSKNIITTAIQGRNGTVKEFVSDGDFAITLTGVIIGRNEGGEVKDIGNVYPTDDVKKLVTICKVPDVLTLTSAFLNDVFGINEVVITDYNIPQREASRDMQPFQISMLSDVPIDLEELTTE</sequence>
<protein>
    <recommendedName>
        <fullName evidence="1">DUF6046 domain-containing protein</fullName>
    </recommendedName>
</protein>
<gene>
    <name evidence="2" type="ORF">LCGC14_0771000</name>
</gene>
<dbReference type="EMBL" id="LAZR01001948">
    <property type="protein sequence ID" value="KKN36712.1"/>
    <property type="molecule type" value="Genomic_DNA"/>
</dbReference>